<keyword evidence="4 6" id="KW-1133">Transmembrane helix</keyword>
<evidence type="ECO:0000256" key="6">
    <source>
        <dbReference type="SAM" id="Phobius"/>
    </source>
</evidence>
<evidence type="ECO:0000256" key="3">
    <source>
        <dbReference type="ARBA" id="ARBA00022692"/>
    </source>
</evidence>
<evidence type="ECO:0000256" key="1">
    <source>
        <dbReference type="ARBA" id="ARBA00004651"/>
    </source>
</evidence>
<dbReference type="Pfam" id="PF01899">
    <property type="entry name" value="MNHE"/>
    <property type="match status" value="1"/>
</dbReference>
<feature type="transmembrane region" description="Helical" evidence="6">
    <location>
        <begin position="63"/>
        <end position="80"/>
    </location>
</feature>
<organism evidence="7 8">
    <name type="scientific">Methanolacinia petrolearia (strain DSM 11571 / OCM 486 / SEBR 4847)</name>
    <name type="common">Methanoplanus petrolearius</name>
    <dbReference type="NCBI Taxonomy" id="679926"/>
    <lineage>
        <taxon>Archaea</taxon>
        <taxon>Methanobacteriati</taxon>
        <taxon>Methanobacteriota</taxon>
        <taxon>Stenosarchaea group</taxon>
        <taxon>Methanomicrobia</taxon>
        <taxon>Methanomicrobiales</taxon>
        <taxon>Methanomicrobiaceae</taxon>
        <taxon>Methanolacinia</taxon>
    </lineage>
</organism>
<evidence type="ECO:0000256" key="2">
    <source>
        <dbReference type="ARBA" id="ARBA00022475"/>
    </source>
</evidence>
<feature type="transmembrane region" description="Helical" evidence="6">
    <location>
        <begin position="32"/>
        <end position="51"/>
    </location>
</feature>
<keyword evidence="3 6" id="KW-0812">Transmembrane</keyword>
<protein>
    <submittedName>
        <fullName evidence="7">Cation antiporter</fullName>
    </submittedName>
</protein>
<name>E1RGP6_METP4</name>
<dbReference type="GeneID" id="9744055"/>
<dbReference type="InterPro" id="IPR002758">
    <property type="entry name" value="Cation_antiport_E"/>
</dbReference>
<evidence type="ECO:0000256" key="5">
    <source>
        <dbReference type="ARBA" id="ARBA00023136"/>
    </source>
</evidence>
<dbReference type="STRING" id="679926.Mpet_1584"/>
<sequence length="174" mass="19162">MPFIVTAILCFILYLILTSGSGDVLGLWSYEEIIAGVFVSVVAGAISGRFFCSSKNYRMINPLRWVLLVIYIIPFFIEMARANLDVAMRVITGKINPGIVRISPGLKTDLGVLLLANSITLTPGTLSVEVDEESGDLFVHVINVSEELAAKEIADEKDLFPIFNLVGWIRRIAE</sequence>
<dbReference type="EMBL" id="CP002117">
    <property type="protein sequence ID" value="ADN36341.1"/>
    <property type="molecule type" value="Genomic_DNA"/>
</dbReference>
<gene>
    <name evidence="7" type="ordered locus">Mpet_1584</name>
</gene>
<keyword evidence="5 6" id="KW-0472">Membrane</keyword>
<dbReference type="GO" id="GO:0008324">
    <property type="term" value="F:monoatomic cation transmembrane transporter activity"/>
    <property type="evidence" value="ECO:0007669"/>
    <property type="project" value="InterPro"/>
</dbReference>
<proteinExistence type="predicted"/>
<dbReference type="HOGENOM" id="CLU_086615_2_2_2"/>
<reference evidence="7 8" key="1">
    <citation type="journal article" date="2010" name="Stand. Genomic Sci.">
        <title>Complete genome sequence of Methanoplanus petrolearius type strain (SEBR 4847).</title>
        <authorList>
            <person name="Brambilla E."/>
            <person name="Djao O.D."/>
            <person name="Daligault H."/>
            <person name="Lapidus A."/>
            <person name="Lucas S."/>
            <person name="Hammon N."/>
            <person name="Nolan M."/>
            <person name="Tice H."/>
            <person name="Cheng J.F."/>
            <person name="Han C."/>
            <person name="Tapia R."/>
            <person name="Goodwin L."/>
            <person name="Pitluck S."/>
            <person name="Liolios K."/>
            <person name="Ivanova N."/>
            <person name="Mavromatis K."/>
            <person name="Mikhailova N."/>
            <person name="Pati A."/>
            <person name="Chen A."/>
            <person name="Palaniappan K."/>
            <person name="Land M."/>
            <person name="Hauser L."/>
            <person name="Chang Y.J."/>
            <person name="Jeffries C.D."/>
            <person name="Rohde M."/>
            <person name="Spring S."/>
            <person name="Sikorski J."/>
            <person name="Goker M."/>
            <person name="Woyke T."/>
            <person name="Bristow J."/>
            <person name="Eisen J.A."/>
            <person name="Markowitz V."/>
            <person name="Hugenholtz P."/>
            <person name="Kyrpides N.C."/>
            <person name="Klenk H.P."/>
        </authorList>
    </citation>
    <scope>NUCLEOTIDE SEQUENCE [LARGE SCALE GENOMIC DNA]</scope>
    <source>
        <strain evidence="8">DSM 11571 / OCM 486 / SEBR 4847</strain>
    </source>
</reference>
<dbReference type="Proteomes" id="UP000006565">
    <property type="component" value="Chromosome"/>
</dbReference>
<evidence type="ECO:0000256" key="4">
    <source>
        <dbReference type="ARBA" id="ARBA00022989"/>
    </source>
</evidence>
<dbReference type="GO" id="GO:0005886">
    <property type="term" value="C:plasma membrane"/>
    <property type="evidence" value="ECO:0007669"/>
    <property type="project" value="UniProtKB-SubCell"/>
</dbReference>
<dbReference type="PIRSF" id="PIRSF019239">
    <property type="entry name" value="MrpE"/>
    <property type="match status" value="1"/>
</dbReference>
<dbReference type="PANTHER" id="PTHR34584:SF1">
    <property type="entry name" value="NA(+)_H(+) ANTIPORTER SUBUNIT E1"/>
    <property type="match status" value="1"/>
</dbReference>
<keyword evidence="8" id="KW-1185">Reference proteome</keyword>
<dbReference type="eggNOG" id="arCOG03099">
    <property type="taxonomic scope" value="Archaea"/>
</dbReference>
<dbReference type="AlphaFoldDB" id="E1RGP6"/>
<dbReference type="KEGG" id="mpi:Mpet_1584"/>
<keyword evidence="2" id="KW-1003">Cell membrane</keyword>
<dbReference type="PANTHER" id="PTHR34584">
    <property type="entry name" value="NA(+)/H(+) ANTIPORTER SUBUNIT E1"/>
    <property type="match status" value="1"/>
</dbReference>
<dbReference type="RefSeq" id="WP_013329518.1">
    <property type="nucleotide sequence ID" value="NC_014507.1"/>
</dbReference>
<evidence type="ECO:0000313" key="8">
    <source>
        <dbReference type="Proteomes" id="UP000006565"/>
    </source>
</evidence>
<comment type="subcellular location">
    <subcellularLocation>
        <location evidence="1">Cell membrane</location>
        <topology evidence="1">Multi-pass membrane protein</topology>
    </subcellularLocation>
</comment>
<evidence type="ECO:0000313" key="7">
    <source>
        <dbReference type="EMBL" id="ADN36341.1"/>
    </source>
</evidence>
<accession>E1RGP6</accession>